<dbReference type="GO" id="GO:0003677">
    <property type="term" value="F:DNA binding"/>
    <property type="evidence" value="ECO:0007669"/>
    <property type="project" value="UniProtKB-KW"/>
</dbReference>
<dbReference type="Pfam" id="PF00072">
    <property type="entry name" value="Response_reg"/>
    <property type="match status" value="1"/>
</dbReference>
<dbReference type="Proteomes" id="UP000053372">
    <property type="component" value="Unassembled WGS sequence"/>
</dbReference>
<evidence type="ECO:0000259" key="5">
    <source>
        <dbReference type="PROSITE" id="PS50110"/>
    </source>
</evidence>
<dbReference type="CDD" id="cd17535">
    <property type="entry name" value="REC_NarL-like"/>
    <property type="match status" value="1"/>
</dbReference>
<evidence type="ECO:0000313" key="6">
    <source>
        <dbReference type="EMBL" id="KST65254.1"/>
    </source>
</evidence>
<name>A0A0V7ZLS5_9CYAN</name>
<dbReference type="PRINTS" id="PR00038">
    <property type="entry name" value="HTHLUXR"/>
</dbReference>
<evidence type="ECO:0000259" key="4">
    <source>
        <dbReference type="PROSITE" id="PS50043"/>
    </source>
</evidence>
<sequence length="225" mass="24435">MSEVRENSPIRVLLAEDHNLIRLGLKGQFSLEKEFEVVGEAKNGQEAIQLTNEINPDVVLMDIDMPVVDGITATQEIKNGANPPRVIALSAFGEDSQVIAMLAAGADGYCLKTIEWPQLLAVIRLIQGGGTYLDPQIAYKVAIMLKSTVTPSPKPAIGDSPVPVLSDREREVLQMISEGMSNPEISKQLYLSLGTVKSYVRNILNKLSVDDRVQAAAKAVREGLI</sequence>
<accession>A0A0V7ZLS5</accession>
<evidence type="ECO:0000256" key="1">
    <source>
        <dbReference type="ARBA" id="ARBA00022553"/>
    </source>
</evidence>
<dbReference type="PROSITE" id="PS50043">
    <property type="entry name" value="HTH_LUXR_2"/>
    <property type="match status" value="1"/>
</dbReference>
<feature type="modified residue" description="4-aspartylphosphate" evidence="3">
    <location>
        <position position="62"/>
    </location>
</feature>
<dbReference type="PANTHER" id="PTHR43214:SF43">
    <property type="entry name" value="TWO-COMPONENT RESPONSE REGULATOR"/>
    <property type="match status" value="1"/>
</dbReference>
<dbReference type="AlphaFoldDB" id="A0A0V7ZLS5"/>
<dbReference type="SUPFAM" id="SSF46894">
    <property type="entry name" value="C-terminal effector domain of the bipartite response regulators"/>
    <property type="match status" value="1"/>
</dbReference>
<dbReference type="RefSeq" id="WP_027844869.1">
    <property type="nucleotide sequence ID" value="NZ_LMTZ01000110.1"/>
</dbReference>
<comment type="caution">
    <text evidence="6">The sequence shown here is derived from an EMBL/GenBank/DDBJ whole genome shotgun (WGS) entry which is preliminary data.</text>
</comment>
<dbReference type="InterPro" id="IPR001789">
    <property type="entry name" value="Sig_transdc_resp-reg_receiver"/>
</dbReference>
<dbReference type="InterPro" id="IPR000792">
    <property type="entry name" value="Tscrpt_reg_LuxR_C"/>
</dbReference>
<evidence type="ECO:0000256" key="3">
    <source>
        <dbReference type="PROSITE-ProRule" id="PRU00169"/>
    </source>
</evidence>
<dbReference type="CDD" id="cd06170">
    <property type="entry name" value="LuxR_C_like"/>
    <property type="match status" value="1"/>
</dbReference>
<keyword evidence="7" id="KW-1185">Reference proteome</keyword>
<dbReference type="InterPro" id="IPR011006">
    <property type="entry name" value="CheY-like_superfamily"/>
</dbReference>
<protein>
    <submittedName>
        <fullName evidence="6">NagC family transcriptional regulator</fullName>
    </submittedName>
</protein>
<dbReference type="InterPro" id="IPR016032">
    <property type="entry name" value="Sig_transdc_resp-reg_C-effctor"/>
</dbReference>
<dbReference type="Pfam" id="PF00196">
    <property type="entry name" value="GerE"/>
    <property type="match status" value="1"/>
</dbReference>
<feature type="domain" description="HTH luxR-type" evidence="4">
    <location>
        <begin position="158"/>
        <end position="223"/>
    </location>
</feature>
<proteinExistence type="predicted"/>
<dbReference type="GO" id="GO:0000160">
    <property type="term" value="P:phosphorelay signal transduction system"/>
    <property type="evidence" value="ECO:0007669"/>
    <property type="project" value="InterPro"/>
</dbReference>
<reference evidence="6 7" key="1">
    <citation type="journal article" date="2015" name="Genome Announc.">
        <title>Draft Genome of the Euendolithic (true boring) Cyanobacterium Mastigocoleus testarum strain BC008.</title>
        <authorList>
            <person name="Guida B.S."/>
            <person name="Garcia-Pichel F."/>
        </authorList>
    </citation>
    <scope>NUCLEOTIDE SEQUENCE [LARGE SCALE GENOMIC DNA]</scope>
    <source>
        <strain evidence="6 7">BC008</strain>
    </source>
</reference>
<dbReference type="InterPro" id="IPR058245">
    <property type="entry name" value="NreC/VraR/RcsB-like_REC"/>
</dbReference>
<dbReference type="SUPFAM" id="SSF52172">
    <property type="entry name" value="CheY-like"/>
    <property type="match status" value="1"/>
</dbReference>
<keyword evidence="2" id="KW-0238">DNA-binding</keyword>
<dbReference type="PROSITE" id="PS00622">
    <property type="entry name" value="HTH_LUXR_1"/>
    <property type="match status" value="1"/>
</dbReference>
<dbReference type="SMART" id="SM00421">
    <property type="entry name" value="HTH_LUXR"/>
    <property type="match status" value="1"/>
</dbReference>
<evidence type="ECO:0000313" key="7">
    <source>
        <dbReference type="Proteomes" id="UP000053372"/>
    </source>
</evidence>
<feature type="domain" description="Response regulatory" evidence="5">
    <location>
        <begin position="11"/>
        <end position="127"/>
    </location>
</feature>
<dbReference type="Gene3D" id="3.40.50.2300">
    <property type="match status" value="1"/>
</dbReference>
<dbReference type="EMBL" id="LMTZ01000110">
    <property type="protein sequence ID" value="KST65254.1"/>
    <property type="molecule type" value="Genomic_DNA"/>
</dbReference>
<dbReference type="PANTHER" id="PTHR43214">
    <property type="entry name" value="TWO-COMPONENT RESPONSE REGULATOR"/>
    <property type="match status" value="1"/>
</dbReference>
<organism evidence="6 7">
    <name type="scientific">Mastigocoleus testarum BC008</name>
    <dbReference type="NCBI Taxonomy" id="371196"/>
    <lineage>
        <taxon>Bacteria</taxon>
        <taxon>Bacillati</taxon>
        <taxon>Cyanobacteriota</taxon>
        <taxon>Cyanophyceae</taxon>
        <taxon>Nostocales</taxon>
        <taxon>Hapalosiphonaceae</taxon>
        <taxon>Mastigocoleus</taxon>
    </lineage>
</organism>
<dbReference type="SMART" id="SM00448">
    <property type="entry name" value="REC"/>
    <property type="match status" value="1"/>
</dbReference>
<dbReference type="OrthoDB" id="3827286at2"/>
<gene>
    <name evidence="6" type="ORF">BC008_20905</name>
</gene>
<dbReference type="InterPro" id="IPR039420">
    <property type="entry name" value="WalR-like"/>
</dbReference>
<dbReference type="PROSITE" id="PS50110">
    <property type="entry name" value="RESPONSE_REGULATORY"/>
    <property type="match status" value="1"/>
</dbReference>
<dbReference type="GO" id="GO:0006355">
    <property type="term" value="P:regulation of DNA-templated transcription"/>
    <property type="evidence" value="ECO:0007669"/>
    <property type="project" value="InterPro"/>
</dbReference>
<evidence type="ECO:0000256" key="2">
    <source>
        <dbReference type="ARBA" id="ARBA00023125"/>
    </source>
</evidence>
<keyword evidence="1 3" id="KW-0597">Phosphoprotein</keyword>